<dbReference type="InterPro" id="IPR009467">
    <property type="entry name" value="Glycolipid-bd_prot_put"/>
</dbReference>
<protein>
    <recommendedName>
        <fullName evidence="3">Glycolipid-binding protein</fullName>
    </recommendedName>
</protein>
<evidence type="ECO:0000313" key="1">
    <source>
        <dbReference type="EMBL" id="MBB4907061.1"/>
    </source>
</evidence>
<dbReference type="EMBL" id="JACHJQ010000003">
    <property type="protein sequence ID" value="MBB4907061.1"/>
    <property type="molecule type" value="Genomic_DNA"/>
</dbReference>
<keyword evidence="2" id="KW-1185">Reference proteome</keyword>
<reference evidence="1 2" key="1">
    <citation type="submission" date="2020-08" db="EMBL/GenBank/DDBJ databases">
        <title>Genomic Encyclopedia of Type Strains, Phase III (KMG-III): the genomes of soil and plant-associated and newly described type strains.</title>
        <authorList>
            <person name="Whitman W."/>
        </authorList>
    </citation>
    <scope>NUCLEOTIDE SEQUENCE [LARGE SCALE GENOMIC DNA]</scope>
    <source>
        <strain evidence="1 2">CECT 8960</strain>
    </source>
</reference>
<dbReference type="AlphaFoldDB" id="A0A7W7Q5F4"/>
<dbReference type="RefSeq" id="WP_184811185.1">
    <property type="nucleotide sequence ID" value="NZ_JACHJQ010000003.1"/>
</dbReference>
<evidence type="ECO:0008006" key="3">
    <source>
        <dbReference type="Google" id="ProtNLM"/>
    </source>
</evidence>
<evidence type="ECO:0000313" key="2">
    <source>
        <dbReference type="Proteomes" id="UP000520767"/>
    </source>
</evidence>
<dbReference type="SUPFAM" id="SSF159275">
    <property type="entry name" value="PA1994-like"/>
    <property type="match status" value="1"/>
</dbReference>
<gene>
    <name evidence="1" type="ORF">FHR82_003281</name>
</gene>
<proteinExistence type="predicted"/>
<dbReference type="Pfam" id="PF06475">
    <property type="entry name" value="Glycolipid_bind"/>
    <property type="match status" value="1"/>
</dbReference>
<name>A0A7W7Q5F4_9PSEU</name>
<sequence length="197" mass="21355">MTTTPPGSRKPIIVTWQGTNRTSLESVRLFVSDGRLRASGRLIVATETPYSASFEFTAARSGDVGRGLLRTTAADTERSISVGRTEDGIWLIDDGNGATARDEFEGAVDVDVAGSVTFTALPIRRLGLHRRAAEVELPVLYVSMPDLTITLVRQTYRTVSITDTGAIINYTDTHRSADIAVDKDGLPVTYPDVAQRL</sequence>
<comment type="caution">
    <text evidence="1">The sequence shown here is derived from an EMBL/GenBank/DDBJ whole genome shotgun (WGS) entry which is preliminary data.</text>
</comment>
<accession>A0A7W7Q5F4</accession>
<dbReference type="Proteomes" id="UP000520767">
    <property type="component" value="Unassembled WGS sequence"/>
</dbReference>
<organism evidence="1 2">
    <name type="scientific">Actinophytocola algeriensis</name>
    <dbReference type="NCBI Taxonomy" id="1768010"/>
    <lineage>
        <taxon>Bacteria</taxon>
        <taxon>Bacillati</taxon>
        <taxon>Actinomycetota</taxon>
        <taxon>Actinomycetes</taxon>
        <taxon>Pseudonocardiales</taxon>
        <taxon>Pseudonocardiaceae</taxon>
    </lineage>
</organism>